<evidence type="ECO:0000313" key="2">
    <source>
        <dbReference type="Proteomes" id="UP001458880"/>
    </source>
</evidence>
<protein>
    <submittedName>
        <fullName evidence="1">Uncharacterized protein</fullName>
    </submittedName>
</protein>
<reference evidence="1 2" key="1">
    <citation type="journal article" date="2024" name="BMC Genomics">
        <title>De novo assembly and annotation of Popillia japonica's genome with initial clues to its potential as an invasive pest.</title>
        <authorList>
            <person name="Cucini C."/>
            <person name="Boschi S."/>
            <person name="Funari R."/>
            <person name="Cardaioli E."/>
            <person name="Iannotti N."/>
            <person name="Marturano G."/>
            <person name="Paoli F."/>
            <person name="Bruttini M."/>
            <person name="Carapelli A."/>
            <person name="Frati F."/>
            <person name="Nardi F."/>
        </authorList>
    </citation>
    <scope>NUCLEOTIDE SEQUENCE [LARGE SCALE GENOMIC DNA]</scope>
    <source>
        <strain evidence="1">DMR45628</strain>
    </source>
</reference>
<accession>A0AAW1JYW9</accession>
<gene>
    <name evidence="1" type="ORF">QE152_g26104</name>
</gene>
<dbReference type="EMBL" id="JASPKY010000295">
    <property type="protein sequence ID" value="KAK9710303.1"/>
    <property type="molecule type" value="Genomic_DNA"/>
</dbReference>
<comment type="caution">
    <text evidence="1">The sequence shown here is derived from an EMBL/GenBank/DDBJ whole genome shotgun (WGS) entry which is preliminary data.</text>
</comment>
<organism evidence="1 2">
    <name type="scientific">Popillia japonica</name>
    <name type="common">Japanese beetle</name>
    <dbReference type="NCBI Taxonomy" id="7064"/>
    <lineage>
        <taxon>Eukaryota</taxon>
        <taxon>Metazoa</taxon>
        <taxon>Ecdysozoa</taxon>
        <taxon>Arthropoda</taxon>
        <taxon>Hexapoda</taxon>
        <taxon>Insecta</taxon>
        <taxon>Pterygota</taxon>
        <taxon>Neoptera</taxon>
        <taxon>Endopterygota</taxon>
        <taxon>Coleoptera</taxon>
        <taxon>Polyphaga</taxon>
        <taxon>Scarabaeiformia</taxon>
        <taxon>Scarabaeidae</taxon>
        <taxon>Rutelinae</taxon>
        <taxon>Popillia</taxon>
    </lineage>
</organism>
<keyword evidence="2" id="KW-1185">Reference proteome</keyword>
<dbReference type="Proteomes" id="UP001458880">
    <property type="component" value="Unassembled WGS sequence"/>
</dbReference>
<dbReference type="AlphaFoldDB" id="A0AAW1JYW9"/>
<evidence type="ECO:0000313" key="1">
    <source>
        <dbReference type="EMBL" id="KAK9710303.1"/>
    </source>
</evidence>
<name>A0AAW1JYW9_POPJA</name>
<sequence>MAKRLSMPKLAIPELKGVSGVIWARIVGCLFGDGNAMVKMYRSHKGVPRSGASGACVRNTVTSYKQQRRPKQDALLVSMKGKTYADLLKAVREKINPSSVGVD</sequence>
<proteinExistence type="predicted"/>